<protein>
    <recommendedName>
        <fullName evidence="1">Peptidase S1 domain-containing protein</fullName>
    </recommendedName>
</protein>
<gene>
    <name evidence="2" type="ORF">PFISCL1PPCAC_11637</name>
</gene>
<proteinExistence type="predicted"/>
<evidence type="ECO:0000313" key="2">
    <source>
        <dbReference type="EMBL" id="GMT20340.1"/>
    </source>
</evidence>
<reference evidence="2" key="1">
    <citation type="submission" date="2023-10" db="EMBL/GenBank/DDBJ databases">
        <title>Genome assembly of Pristionchus species.</title>
        <authorList>
            <person name="Yoshida K."/>
            <person name="Sommer R.J."/>
        </authorList>
    </citation>
    <scope>NUCLEOTIDE SEQUENCE</scope>
    <source>
        <strain evidence="2">RS5133</strain>
    </source>
</reference>
<dbReference type="SUPFAM" id="SSF50494">
    <property type="entry name" value="Trypsin-like serine proteases"/>
    <property type="match status" value="1"/>
</dbReference>
<evidence type="ECO:0000313" key="3">
    <source>
        <dbReference type="Proteomes" id="UP001432322"/>
    </source>
</evidence>
<dbReference type="InterPro" id="IPR009003">
    <property type="entry name" value="Peptidase_S1_PA"/>
</dbReference>
<dbReference type="EMBL" id="BTSY01000003">
    <property type="protein sequence ID" value="GMT20340.1"/>
    <property type="molecule type" value="Genomic_DNA"/>
</dbReference>
<dbReference type="Pfam" id="PF00089">
    <property type="entry name" value="Trypsin"/>
    <property type="match status" value="1"/>
</dbReference>
<feature type="domain" description="Peptidase S1" evidence="1">
    <location>
        <begin position="36"/>
        <end position="63"/>
    </location>
</feature>
<organism evidence="2 3">
    <name type="scientific">Pristionchus fissidentatus</name>
    <dbReference type="NCBI Taxonomy" id="1538716"/>
    <lineage>
        <taxon>Eukaryota</taxon>
        <taxon>Metazoa</taxon>
        <taxon>Ecdysozoa</taxon>
        <taxon>Nematoda</taxon>
        <taxon>Chromadorea</taxon>
        <taxon>Rhabditida</taxon>
        <taxon>Rhabditina</taxon>
        <taxon>Diplogasteromorpha</taxon>
        <taxon>Diplogasteroidea</taxon>
        <taxon>Neodiplogasteridae</taxon>
        <taxon>Pristionchus</taxon>
    </lineage>
</organism>
<dbReference type="InterPro" id="IPR043504">
    <property type="entry name" value="Peptidase_S1_PA_chymotrypsin"/>
</dbReference>
<comment type="caution">
    <text evidence="2">The sequence shown here is derived from an EMBL/GenBank/DDBJ whole genome shotgun (WGS) entry which is preliminary data.</text>
</comment>
<dbReference type="InterPro" id="IPR001254">
    <property type="entry name" value="Trypsin_dom"/>
</dbReference>
<evidence type="ECO:0000259" key="1">
    <source>
        <dbReference type="Pfam" id="PF00089"/>
    </source>
</evidence>
<dbReference type="Gene3D" id="2.40.10.10">
    <property type="entry name" value="Trypsin-like serine proteases"/>
    <property type="match status" value="1"/>
</dbReference>
<sequence length="93" mass="10546">KCISRPAINYGVNMSSSQFVVGVGIFMNFPMDFSYGPYCTGVIISKRHVITADHCLHDLYHDPSRLYVAHGSNCFNPVFSRHNHTTHYTDDHV</sequence>
<dbReference type="AlphaFoldDB" id="A0AAV5VQS2"/>
<keyword evidence="3" id="KW-1185">Reference proteome</keyword>
<feature type="non-terminal residue" evidence="2">
    <location>
        <position position="1"/>
    </location>
</feature>
<name>A0AAV5VQS2_9BILA</name>
<accession>A0AAV5VQS2</accession>
<feature type="non-terminal residue" evidence="2">
    <location>
        <position position="93"/>
    </location>
</feature>
<dbReference type="GO" id="GO:0006508">
    <property type="term" value="P:proteolysis"/>
    <property type="evidence" value="ECO:0007669"/>
    <property type="project" value="InterPro"/>
</dbReference>
<dbReference type="Proteomes" id="UP001432322">
    <property type="component" value="Unassembled WGS sequence"/>
</dbReference>
<dbReference type="GO" id="GO:0004252">
    <property type="term" value="F:serine-type endopeptidase activity"/>
    <property type="evidence" value="ECO:0007669"/>
    <property type="project" value="InterPro"/>
</dbReference>